<feature type="domain" description="Sec23/Sec24 trunk" evidence="16">
    <location>
        <begin position="124"/>
        <end position="354"/>
    </location>
</feature>
<evidence type="ECO:0000259" key="16">
    <source>
        <dbReference type="Pfam" id="PF04811"/>
    </source>
</evidence>
<sequence length="729" mass="82265">MATYLEFIQQNEERDGVRFSWNVWPSSRLEATRMVVPLACLLTPLKERPDLPPLQYEPVLCSRPTCKAVLNPLCQVDYRAKLWACNFCFQRNQFPPAYAGISEVNQPAELMPHLQPPKLSCPQTPLIFLYVVDTCLEEEDLQALKESLQMSLSLLPADALVGLITFGRMVQGHERPDGICKQENISFYFFFRFLQPVHKIDMNLTDLLGELQRDPWPVTQGKRPLRSTGVALSIAVGLLEGTFPNTGARIMLFTGGPPTQGPGMVVGDELKTPIRSWHDIEKDNARFMKKATKHYETLANRTAANGHCIDIYACALDQTGLLEMKCCANLTGGHMVMGDSFNTSLFKQTFQRVFNKGFNGDFRMAFGASLEVKTSRELKIAGAIGPCVSLNAKGPCVSENELGIGGTSQWKICSLDPSTTLAIYFEVVNQHNAPIPQGGRGAVQFVTQYQHSSTQKRIRVTTIARNWADAQSQLQHIEAAFDQEAAAVLMARLGVYRAESEEGPDVLRWLDRQLIRLCQKFGQYNKDDPNSFRLSESFSLYPQFMFHLRRSPFLQVFNNSPDESSYYRHHFARQDLTQSLIMIQPILYAYSFHGPPEPVLLDSSSILPDRILLMDTFFQIVIYLGETIAQWQKAGYQDMPEYENFKHLLQAPLDDAQEILQTRFPMPRYIHTEHGGSQARFLLSKVNPSQTHNNLYAWGQESGAPILTDDVSLQVFMDHLKKLAVSSAS</sequence>
<evidence type="ECO:0000256" key="3">
    <source>
        <dbReference type="ARBA" id="ARBA00022448"/>
    </source>
</evidence>
<evidence type="ECO:0000256" key="1">
    <source>
        <dbReference type="ARBA" id="ARBA00004397"/>
    </source>
</evidence>
<reference evidence="19" key="3">
    <citation type="submission" date="2025-09" db="UniProtKB">
        <authorList>
            <consortium name="Ensembl"/>
        </authorList>
    </citation>
    <scope>IDENTIFICATION</scope>
</reference>
<dbReference type="GO" id="GO:0030127">
    <property type="term" value="C:COPII vesicle coat"/>
    <property type="evidence" value="ECO:0007669"/>
    <property type="project" value="InterPro"/>
</dbReference>
<evidence type="ECO:0000256" key="10">
    <source>
        <dbReference type="ARBA" id="ARBA00023136"/>
    </source>
</evidence>
<dbReference type="CDD" id="cd11287">
    <property type="entry name" value="Sec23_C"/>
    <property type="match status" value="1"/>
</dbReference>
<dbReference type="Gene3D" id="3.40.20.10">
    <property type="entry name" value="Severin"/>
    <property type="match status" value="1"/>
</dbReference>
<dbReference type="Pfam" id="PF04811">
    <property type="entry name" value="Sec23_trunk"/>
    <property type="match status" value="1"/>
</dbReference>
<evidence type="ECO:0000313" key="19">
    <source>
        <dbReference type="Ensembl" id="ENSAPLP00020026530.1"/>
    </source>
</evidence>
<keyword evidence="5 13" id="KW-0479">Metal-binding</keyword>
<keyword evidence="4 13" id="KW-0963">Cytoplasm</keyword>
<dbReference type="Pfam" id="PF08033">
    <property type="entry name" value="Sec23_BS"/>
    <property type="match status" value="1"/>
</dbReference>
<evidence type="ECO:0000259" key="18">
    <source>
        <dbReference type="Pfam" id="PF08033"/>
    </source>
</evidence>
<comment type="subcellular location">
    <subcellularLocation>
        <location evidence="13">Cytoplasmic vesicle</location>
        <location evidence="13">COPII-coated vesicle membrane</location>
        <topology evidence="13">Peripheral membrane protein</topology>
        <orientation evidence="13">Cytoplasmic side</orientation>
    </subcellularLocation>
    <subcellularLocation>
        <location evidence="1 13">Endoplasmic reticulum membrane</location>
        <topology evidence="1 13">Peripheral membrane protein</topology>
        <orientation evidence="1 13">Cytoplasmic side</orientation>
    </subcellularLocation>
    <subcellularLocation>
        <location evidence="13">Cytoplasm</location>
        <location evidence="13">Cytosol</location>
    </subcellularLocation>
</comment>
<dbReference type="GO" id="GO:0005789">
    <property type="term" value="C:endoplasmic reticulum membrane"/>
    <property type="evidence" value="ECO:0007669"/>
    <property type="project" value="UniProtKB-SubCell"/>
</dbReference>
<dbReference type="SUPFAM" id="SSF81995">
    <property type="entry name" value="beta-sandwich domain of Sec23/24"/>
    <property type="match status" value="1"/>
</dbReference>
<evidence type="ECO:0000259" key="14">
    <source>
        <dbReference type="Pfam" id="PF00626"/>
    </source>
</evidence>
<dbReference type="InterPro" id="IPR036175">
    <property type="entry name" value="Sec23/24_helical_dom_sf"/>
</dbReference>
<dbReference type="FunFam" id="3.40.20.10:FF:000003">
    <property type="entry name" value="Protein transport protein SEC23"/>
    <property type="match status" value="1"/>
</dbReference>
<dbReference type="InterPro" id="IPR036180">
    <property type="entry name" value="Gelsolin-like_dom_sf"/>
</dbReference>
<dbReference type="FunFam" id="2.30.30.380:FF:000001">
    <property type="entry name" value="Protein transport protein SEC23"/>
    <property type="match status" value="1"/>
</dbReference>
<dbReference type="FunFam" id="2.60.40.1670:FF:000006">
    <property type="entry name" value="Protein transport protein SEC23"/>
    <property type="match status" value="1"/>
</dbReference>
<dbReference type="InterPro" id="IPR036465">
    <property type="entry name" value="vWFA_dom_sf"/>
</dbReference>
<evidence type="ECO:0000256" key="5">
    <source>
        <dbReference type="ARBA" id="ARBA00022723"/>
    </source>
</evidence>
<dbReference type="Gene3D" id="3.40.50.410">
    <property type="entry name" value="von Willebrand factor, type A domain"/>
    <property type="match status" value="1"/>
</dbReference>
<keyword evidence="7 13" id="KW-0862">Zinc</keyword>
<dbReference type="Pfam" id="PF00626">
    <property type="entry name" value="Gelsolin"/>
    <property type="match status" value="1"/>
</dbReference>
<dbReference type="PANTHER" id="PTHR11141:SF10">
    <property type="entry name" value="PROTEIN TRANSPORT PROTEIN SEC23B"/>
    <property type="match status" value="1"/>
</dbReference>
<dbReference type="FunFam" id="1.20.120.730:FF:000003">
    <property type="entry name" value="Protein transport protein SEC23"/>
    <property type="match status" value="1"/>
</dbReference>
<keyword evidence="8 13" id="KW-0931">ER-Golgi transport</keyword>
<evidence type="ECO:0000256" key="12">
    <source>
        <dbReference type="ARBA" id="ARBA00037370"/>
    </source>
</evidence>
<evidence type="ECO:0000313" key="20">
    <source>
        <dbReference type="Proteomes" id="UP000694400"/>
    </source>
</evidence>
<feature type="domain" description="Gelsolin-like" evidence="14">
    <location>
        <begin position="596"/>
        <end position="682"/>
    </location>
</feature>
<accession>A0A8B9TVT1</accession>
<feature type="domain" description="Zinc finger Sec23/Sec24-type" evidence="15">
    <location>
        <begin position="58"/>
        <end position="98"/>
    </location>
</feature>
<dbReference type="InterPro" id="IPR006900">
    <property type="entry name" value="Sec23/24_helical_dom"/>
</dbReference>
<evidence type="ECO:0000256" key="4">
    <source>
        <dbReference type="ARBA" id="ARBA00022490"/>
    </source>
</evidence>
<dbReference type="InterPro" id="IPR037364">
    <property type="entry name" value="Sec23"/>
</dbReference>
<dbReference type="InterPro" id="IPR036174">
    <property type="entry name" value="Znf_Sec23_Sec24_sf"/>
</dbReference>
<comment type="similarity">
    <text evidence="2 13">Belongs to the SEC23/SEC24 family. SEC23 subfamily.</text>
</comment>
<dbReference type="Gene3D" id="1.20.120.730">
    <property type="entry name" value="Sec23/Sec24 helical domain"/>
    <property type="match status" value="1"/>
</dbReference>
<dbReference type="Proteomes" id="UP000694400">
    <property type="component" value="Chromosome 3"/>
</dbReference>
<feature type="domain" description="Sec23/Sec24 beta-sandwich" evidence="18">
    <location>
        <begin position="365"/>
        <end position="468"/>
    </location>
</feature>
<dbReference type="SUPFAM" id="SSF81811">
    <property type="entry name" value="Helical domain of Sec23/24"/>
    <property type="match status" value="1"/>
</dbReference>
<dbReference type="Ensembl" id="ENSAPLT00020028573.1">
    <property type="protein sequence ID" value="ENSAPLP00020026530.1"/>
    <property type="gene ID" value="ENSAPLG00020018054.1"/>
</dbReference>
<dbReference type="AlphaFoldDB" id="A0A8B9TVT1"/>
<dbReference type="GO" id="GO:0090110">
    <property type="term" value="P:COPII-coated vesicle cargo loading"/>
    <property type="evidence" value="ECO:0007669"/>
    <property type="project" value="TreeGrafter"/>
</dbReference>
<dbReference type="GO" id="GO:0005829">
    <property type="term" value="C:cytosol"/>
    <property type="evidence" value="ECO:0007669"/>
    <property type="project" value="UniProtKB-SubCell"/>
</dbReference>
<evidence type="ECO:0000256" key="2">
    <source>
        <dbReference type="ARBA" id="ARBA00009210"/>
    </source>
</evidence>
<reference evidence="19" key="2">
    <citation type="submission" date="2025-08" db="UniProtKB">
        <authorList>
            <consortium name="Ensembl"/>
        </authorList>
    </citation>
    <scope>IDENTIFICATION</scope>
</reference>
<evidence type="ECO:0000256" key="9">
    <source>
        <dbReference type="ARBA" id="ARBA00022927"/>
    </source>
</evidence>
<keyword evidence="10 13" id="KW-0472">Membrane</keyword>
<evidence type="ECO:0000256" key="8">
    <source>
        <dbReference type="ARBA" id="ARBA00022892"/>
    </source>
</evidence>
<evidence type="ECO:0000256" key="6">
    <source>
        <dbReference type="ARBA" id="ARBA00022824"/>
    </source>
</evidence>
<dbReference type="Pfam" id="PF04810">
    <property type="entry name" value="zf-Sec23_Sec24"/>
    <property type="match status" value="1"/>
</dbReference>
<dbReference type="SUPFAM" id="SSF82919">
    <property type="entry name" value="Zn-finger domain of Sec23/24"/>
    <property type="match status" value="1"/>
</dbReference>
<keyword evidence="3 13" id="KW-0813">Transport</keyword>
<dbReference type="Gene3D" id="2.60.40.1670">
    <property type="entry name" value="beta-sandwich domain of Sec23/24"/>
    <property type="match status" value="1"/>
</dbReference>
<keyword evidence="9 13" id="KW-0653">Protein transport</keyword>
<dbReference type="InterPro" id="IPR006895">
    <property type="entry name" value="Znf_Sec23_Sec24"/>
</dbReference>
<dbReference type="InterPro" id="IPR012990">
    <property type="entry name" value="Beta-sandwich_Sec23_24"/>
</dbReference>
<dbReference type="InterPro" id="IPR006896">
    <property type="entry name" value="Sec23/24_trunk_dom"/>
</dbReference>
<dbReference type="InterPro" id="IPR037550">
    <property type="entry name" value="Sec23_C"/>
</dbReference>
<evidence type="ECO:0000256" key="13">
    <source>
        <dbReference type="RuleBase" id="RU365030"/>
    </source>
</evidence>
<keyword evidence="6 13" id="KW-0256">Endoplasmic reticulum</keyword>
<organism evidence="19 20">
    <name type="scientific">Anas platyrhynchos</name>
    <name type="common">Mallard</name>
    <name type="synonym">Anas boschas</name>
    <dbReference type="NCBI Taxonomy" id="8839"/>
    <lineage>
        <taxon>Eukaryota</taxon>
        <taxon>Metazoa</taxon>
        <taxon>Chordata</taxon>
        <taxon>Craniata</taxon>
        <taxon>Vertebrata</taxon>
        <taxon>Euteleostomi</taxon>
        <taxon>Archelosauria</taxon>
        <taxon>Archosauria</taxon>
        <taxon>Dinosauria</taxon>
        <taxon>Saurischia</taxon>
        <taxon>Theropoda</taxon>
        <taxon>Coelurosauria</taxon>
        <taxon>Aves</taxon>
        <taxon>Neognathae</taxon>
        <taxon>Galloanserae</taxon>
        <taxon>Anseriformes</taxon>
        <taxon>Anatidae</taxon>
        <taxon>Anatinae</taxon>
        <taxon>Anas</taxon>
    </lineage>
</organism>
<dbReference type="Gene3D" id="2.30.30.380">
    <property type="entry name" value="Zn-finger domain of Sec23/24"/>
    <property type="match status" value="1"/>
</dbReference>
<name>A0A8B9TVT1_ANAPL</name>
<proteinExistence type="inferred from homology"/>
<comment type="function">
    <text evidence="12">Component of the coat protein complex II (COPII) which promotes the formation of transport vesicles from the endoplasmic reticulum (ER). The coat has two main functions, the physical deformation of the endoplasmic reticulum membrane into vesicles and the selection of cargo molecules for their transport to the Golgi complex.</text>
</comment>
<dbReference type="InterPro" id="IPR029006">
    <property type="entry name" value="ADF-H/Gelsolin-like_dom_sf"/>
</dbReference>
<evidence type="ECO:0000259" key="17">
    <source>
        <dbReference type="Pfam" id="PF04815"/>
    </source>
</evidence>
<evidence type="ECO:0000256" key="11">
    <source>
        <dbReference type="ARBA" id="ARBA00023329"/>
    </source>
</evidence>
<dbReference type="PANTHER" id="PTHR11141">
    <property type="entry name" value="PROTEIN TRANSPORT PROTEIN SEC23"/>
    <property type="match status" value="1"/>
</dbReference>
<keyword evidence="11 13" id="KW-0968">Cytoplasmic vesicle</keyword>
<evidence type="ECO:0000259" key="15">
    <source>
        <dbReference type="Pfam" id="PF04810"/>
    </source>
</evidence>
<dbReference type="Pfam" id="PF04815">
    <property type="entry name" value="Sec23_helical"/>
    <property type="match status" value="1"/>
</dbReference>
<dbReference type="GO" id="GO:0008270">
    <property type="term" value="F:zinc ion binding"/>
    <property type="evidence" value="ECO:0007669"/>
    <property type="project" value="InterPro"/>
</dbReference>
<protein>
    <recommendedName>
        <fullName evidence="13">Protein transport protein SEC23</fullName>
    </recommendedName>
</protein>
<dbReference type="SUPFAM" id="SSF53300">
    <property type="entry name" value="vWA-like"/>
    <property type="match status" value="1"/>
</dbReference>
<evidence type="ECO:0000256" key="7">
    <source>
        <dbReference type="ARBA" id="ARBA00022833"/>
    </source>
</evidence>
<feature type="domain" description="Sec23/Sec24 helical" evidence="17">
    <location>
        <begin position="482"/>
        <end position="580"/>
    </location>
</feature>
<dbReference type="GO" id="GO:0006886">
    <property type="term" value="P:intracellular protein transport"/>
    <property type="evidence" value="ECO:0007669"/>
    <property type="project" value="InterPro"/>
</dbReference>
<dbReference type="GO" id="GO:0005096">
    <property type="term" value="F:GTPase activator activity"/>
    <property type="evidence" value="ECO:0007669"/>
    <property type="project" value="TreeGrafter"/>
</dbReference>
<dbReference type="GO" id="GO:0070971">
    <property type="term" value="C:endoplasmic reticulum exit site"/>
    <property type="evidence" value="ECO:0007669"/>
    <property type="project" value="TreeGrafter"/>
</dbReference>
<reference evidence="19" key="1">
    <citation type="submission" date="2019-08" db="EMBL/GenBank/DDBJ databases">
        <title>Three high-quality genomes provides insights into domestication of ducks.</title>
        <authorList>
            <person name="Hou Z.C."/>
            <person name="Zhu F."/>
            <person name="Yin Z.T."/>
            <person name="Zhang F."/>
        </authorList>
    </citation>
    <scope>NUCLEOTIDE SEQUENCE [LARGE SCALE GENOMIC DNA]</scope>
</reference>
<dbReference type="InterPro" id="IPR007123">
    <property type="entry name" value="Gelsolin-like_dom"/>
</dbReference>
<dbReference type="SUPFAM" id="SSF82754">
    <property type="entry name" value="C-terminal, gelsolin-like domain of Sec23/24"/>
    <property type="match status" value="1"/>
</dbReference>